<dbReference type="RefSeq" id="WP_323465640.1">
    <property type="nucleotide sequence ID" value="NZ_CP144224.1"/>
</dbReference>
<gene>
    <name evidence="1" type="ORF">RYX45_01270</name>
</gene>
<evidence type="ECO:0000313" key="2">
    <source>
        <dbReference type="Proteomes" id="UP001285636"/>
    </source>
</evidence>
<name>A0AAJ2NJW3_ALKPS</name>
<proteinExistence type="predicted"/>
<protein>
    <submittedName>
        <fullName evidence="1">Uncharacterized protein</fullName>
    </submittedName>
</protein>
<dbReference type="AlphaFoldDB" id="A0AAJ2NJW3"/>
<evidence type="ECO:0000313" key="1">
    <source>
        <dbReference type="EMBL" id="MDV2883792.1"/>
    </source>
</evidence>
<organism evidence="1 2">
    <name type="scientific">Alkalihalophilus pseudofirmus</name>
    <name type="common">Bacillus pseudofirmus</name>
    <dbReference type="NCBI Taxonomy" id="79885"/>
    <lineage>
        <taxon>Bacteria</taxon>
        <taxon>Bacillati</taxon>
        <taxon>Bacillota</taxon>
        <taxon>Bacilli</taxon>
        <taxon>Bacillales</taxon>
        <taxon>Bacillaceae</taxon>
        <taxon>Alkalihalophilus</taxon>
    </lineage>
</organism>
<sequence length="118" mass="14234">MKLKIYYDEIDGELQPKWVMLPRYEAEHHVRTYSVEAPFERFYQEDFHDDLKLVSVTQGALTQCPFIDHQFDINLQQVQRDLIRQDHDPEAVYETNYYVVLVDDLEELLDYSVSDRFL</sequence>
<dbReference type="Proteomes" id="UP001285636">
    <property type="component" value="Unassembled WGS sequence"/>
</dbReference>
<accession>A0AAJ2NJW3</accession>
<comment type="caution">
    <text evidence="1">The sequence shown here is derived from an EMBL/GenBank/DDBJ whole genome shotgun (WGS) entry which is preliminary data.</text>
</comment>
<reference evidence="1" key="1">
    <citation type="submission" date="2023-10" db="EMBL/GenBank/DDBJ databases">
        <title>Screening of Alkalihalophilus pseudofirmusBZ-TG-HK211 and Its Alleviation of Salt Stress on Rapeseed Growth.</title>
        <authorList>
            <person name="Zhao B."/>
            <person name="Guo T."/>
        </authorList>
    </citation>
    <scope>NUCLEOTIDE SEQUENCE</scope>
    <source>
        <strain evidence="1">BZ-TG-HK211</strain>
    </source>
</reference>
<dbReference type="EMBL" id="JAWJAY010000001">
    <property type="protein sequence ID" value="MDV2883792.1"/>
    <property type="molecule type" value="Genomic_DNA"/>
</dbReference>